<organism evidence="1 2">
    <name type="scientific">Flavobacterium anhuiense</name>
    <dbReference type="NCBI Taxonomy" id="459526"/>
    <lineage>
        <taxon>Bacteria</taxon>
        <taxon>Pseudomonadati</taxon>
        <taxon>Bacteroidota</taxon>
        <taxon>Flavobacteriia</taxon>
        <taxon>Flavobacteriales</taxon>
        <taxon>Flavobacteriaceae</taxon>
        <taxon>Flavobacterium</taxon>
    </lineage>
</organism>
<dbReference type="EMBL" id="JUIV01000016">
    <property type="protein sequence ID" value="RYJ37386.1"/>
    <property type="molecule type" value="Genomic_DNA"/>
</dbReference>
<accession>A0A444VVQ8</accession>
<name>A0A444VVQ8_9FLAO</name>
<reference evidence="1 2" key="1">
    <citation type="submission" date="2014-12" db="EMBL/GenBank/DDBJ databases">
        <title>Genome sequence of Flavobacterium anhuiense RCM74.</title>
        <authorList>
            <person name="Kim J.F."/>
            <person name="Song J.Y."/>
            <person name="Kwak M.-J."/>
            <person name="Lee S.-W."/>
        </authorList>
    </citation>
    <scope>NUCLEOTIDE SEQUENCE [LARGE SCALE GENOMIC DNA]</scope>
    <source>
        <strain evidence="1 2">RCM74</strain>
    </source>
</reference>
<protein>
    <submittedName>
        <fullName evidence="1">Uncharacterized protein</fullName>
    </submittedName>
</protein>
<evidence type="ECO:0000313" key="2">
    <source>
        <dbReference type="Proteomes" id="UP000290433"/>
    </source>
</evidence>
<proteinExistence type="predicted"/>
<dbReference type="Proteomes" id="UP000290433">
    <property type="component" value="Unassembled WGS sequence"/>
</dbReference>
<comment type="caution">
    <text evidence="1">The sequence shown here is derived from an EMBL/GenBank/DDBJ whole genome shotgun (WGS) entry which is preliminary data.</text>
</comment>
<dbReference type="AlphaFoldDB" id="A0A444VVQ8"/>
<evidence type="ECO:0000313" key="1">
    <source>
        <dbReference type="EMBL" id="RYJ37386.1"/>
    </source>
</evidence>
<gene>
    <name evidence="1" type="ORF">NU08_3557</name>
</gene>
<sequence>MWPNFSFCISKLINQALVWGLFIKSIFLVKCNSPRPISRQEQYGQ</sequence>